<dbReference type="KEGG" id="cwo:Cwoe_0780"/>
<comment type="similarity">
    <text evidence="1">Belongs to the Gfa family.</text>
</comment>
<keyword evidence="4" id="KW-0456">Lyase</keyword>
<name>D3FAE4_CONWI</name>
<evidence type="ECO:0000313" key="6">
    <source>
        <dbReference type="EMBL" id="ADB49213.1"/>
    </source>
</evidence>
<organism evidence="6 7">
    <name type="scientific">Conexibacter woesei (strain DSM 14684 / CCUG 47730 / CIP 108061 / JCM 11494 / NBRC 100937 / ID131577)</name>
    <dbReference type="NCBI Taxonomy" id="469383"/>
    <lineage>
        <taxon>Bacteria</taxon>
        <taxon>Bacillati</taxon>
        <taxon>Actinomycetota</taxon>
        <taxon>Thermoleophilia</taxon>
        <taxon>Solirubrobacterales</taxon>
        <taxon>Conexibacteraceae</taxon>
        <taxon>Conexibacter</taxon>
    </lineage>
</organism>
<dbReference type="GO" id="GO:0016846">
    <property type="term" value="F:carbon-sulfur lyase activity"/>
    <property type="evidence" value="ECO:0007669"/>
    <property type="project" value="InterPro"/>
</dbReference>
<reference evidence="7" key="2">
    <citation type="submission" date="2010-01" db="EMBL/GenBank/DDBJ databases">
        <title>The complete genome of Conexibacter woesei DSM 14684.</title>
        <authorList>
            <consortium name="US DOE Joint Genome Institute (JGI-PGF)"/>
            <person name="Lucas S."/>
            <person name="Copeland A."/>
            <person name="Lapidus A."/>
            <person name="Glavina del Rio T."/>
            <person name="Dalin E."/>
            <person name="Tice H."/>
            <person name="Bruce D."/>
            <person name="Goodwin L."/>
            <person name="Pitluck S."/>
            <person name="Kyrpides N."/>
            <person name="Mavromatis K."/>
            <person name="Ivanova N."/>
            <person name="Mikhailova N."/>
            <person name="Chertkov O."/>
            <person name="Brettin T."/>
            <person name="Detter J.C."/>
            <person name="Han C."/>
            <person name="Larimer F."/>
            <person name="Land M."/>
            <person name="Hauser L."/>
            <person name="Markowitz V."/>
            <person name="Cheng J.-F."/>
            <person name="Hugenholtz P."/>
            <person name="Woyke T."/>
            <person name="Wu D."/>
            <person name="Pukall R."/>
            <person name="Steenblock K."/>
            <person name="Schneider S."/>
            <person name="Klenk H.-P."/>
            <person name="Eisen J.A."/>
        </authorList>
    </citation>
    <scope>NUCLEOTIDE SEQUENCE [LARGE SCALE GENOMIC DNA]</scope>
    <source>
        <strain evidence="7">DSM 14684 / CIP 108061 / JCM 11494 / NBRC 100937 / ID131577</strain>
    </source>
</reference>
<proteinExistence type="inferred from homology"/>
<dbReference type="GO" id="GO:0046872">
    <property type="term" value="F:metal ion binding"/>
    <property type="evidence" value="ECO:0007669"/>
    <property type="project" value="UniProtKB-KW"/>
</dbReference>
<accession>D3FAE4</accession>
<feature type="domain" description="CENP-V/GFA" evidence="5">
    <location>
        <begin position="14"/>
        <end position="131"/>
    </location>
</feature>
<dbReference type="EMBL" id="CP001854">
    <property type="protein sequence ID" value="ADB49213.1"/>
    <property type="molecule type" value="Genomic_DNA"/>
</dbReference>
<gene>
    <name evidence="6" type="ordered locus">Cwoe_0780</name>
</gene>
<dbReference type="SUPFAM" id="SSF51316">
    <property type="entry name" value="Mss4-like"/>
    <property type="match status" value="1"/>
</dbReference>
<dbReference type="PANTHER" id="PTHR33337">
    <property type="entry name" value="GFA DOMAIN-CONTAINING PROTEIN"/>
    <property type="match status" value="1"/>
</dbReference>
<dbReference type="HOGENOM" id="CLU_055491_4_2_11"/>
<keyword evidence="3" id="KW-0862">Zinc</keyword>
<dbReference type="InterPro" id="IPR011057">
    <property type="entry name" value="Mss4-like_sf"/>
</dbReference>
<reference evidence="6 7" key="1">
    <citation type="journal article" date="2010" name="Stand. Genomic Sci.">
        <title>Complete genome sequence of Conexibacter woesei type strain (ID131577).</title>
        <authorList>
            <person name="Pukall R."/>
            <person name="Lapidus A."/>
            <person name="Glavina Del Rio T."/>
            <person name="Copeland A."/>
            <person name="Tice H."/>
            <person name="Cheng J.-F."/>
            <person name="Lucas S."/>
            <person name="Chen F."/>
            <person name="Nolan M."/>
            <person name="Bruce D."/>
            <person name="Goodwin L."/>
            <person name="Pitluck S."/>
            <person name="Mavromatis K."/>
            <person name="Ivanova N."/>
            <person name="Ovchinnikova G."/>
            <person name="Pati A."/>
            <person name="Chen A."/>
            <person name="Palaniappan K."/>
            <person name="Land M."/>
            <person name="Hauser L."/>
            <person name="Chang Y.-J."/>
            <person name="Jeffries C.D."/>
            <person name="Chain P."/>
            <person name="Meincke L."/>
            <person name="Sims D."/>
            <person name="Brettin T."/>
            <person name="Detter J.C."/>
            <person name="Rohde M."/>
            <person name="Goeker M."/>
            <person name="Bristow J."/>
            <person name="Eisen J.A."/>
            <person name="Markowitz V."/>
            <person name="Kyrpides N.C."/>
            <person name="Klenk H.-P."/>
            <person name="Hugenholtz P."/>
        </authorList>
    </citation>
    <scope>NUCLEOTIDE SEQUENCE [LARGE SCALE GENOMIC DNA]</scope>
    <source>
        <strain evidence="7">DSM 14684 / CIP 108061 / JCM 11494 / NBRC 100937 / ID131577</strain>
    </source>
</reference>
<dbReference type="AlphaFoldDB" id="D3FAE4"/>
<evidence type="ECO:0000256" key="1">
    <source>
        <dbReference type="ARBA" id="ARBA00005495"/>
    </source>
</evidence>
<evidence type="ECO:0000313" key="7">
    <source>
        <dbReference type="Proteomes" id="UP000008229"/>
    </source>
</evidence>
<dbReference type="eggNOG" id="COG3791">
    <property type="taxonomic scope" value="Bacteria"/>
</dbReference>
<keyword evidence="2" id="KW-0479">Metal-binding</keyword>
<protein>
    <submittedName>
        <fullName evidence="6">Glutathione-dependent formaldehyde-activating GFA</fullName>
    </submittedName>
</protein>
<keyword evidence="7" id="KW-1185">Reference proteome</keyword>
<sequence length="147" mass="15634">MSSVAGSPSPETPLTGTCNCGAVRIEVLAPFETAGYCHCRRCQRRTGTGSSLGGIVAARAFRVAAGAEALRVWRPPDDGFPKWFCVHCGGHLFSGEPDGDGTVGVRFGVLDADPGIRPQWRQWVDSALPWEPVPEDGLPRYGGSCFA</sequence>
<evidence type="ECO:0000259" key="5">
    <source>
        <dbReference type="PROSITE" id="PS51891"/>
    </source>
</evidence>
<dbReference type="Proteomes" id="UP000008229">
    <property type="component" value="Chromosome"/>
</dbReference>
<dbReference type="Pfam" id="PF04828">
    <property type="entry name" value="GFA"/>
    <property type="match status" value="1"/>
</dbReference>
<dbReference type="STRING" id="469383.Cwoe_0780"/>
<evidence type="ECO:0000256" key="2">
    <source>
        <dbReference type="ARBA" id="ARBA00022723"/>
    </source>
</evidence>
<dbReference type="PROSITE" id="PS51891">
    <property type="entry name" value="CENP_V_GFA"/>
    <property type="match status" value="1"/>
</dbReference>
<dbReference type="PANTHER" id="PTHR33337:SF40">
    <property type="entry name" value="CENP-V_GFA DOMAIN-CONTAINING PROTEIN-RELATED"/>
    <property type="match status" value="1"/>
</dbReference>
<evidence type="ECO:0000256" key="4">
    <source>
        <dbReference type="ARBA" id="ARBA00023239"/>
    </source>
</evidence>
<dbReference type="Gene3D" id="3.90.1590.10">
    <property type="entry name" value="glutathione-dependent formaldehyde- activating enzyme (gfa)"/>
    <property type="match status" value="1"/>
</dbReference>
<dbReference type="InterPro" id="IPR006913">
    <property type="entry name" value="CENP-V/GFA"/>
</dbReference>
<evidence type="ECO:0000256" key="3">
    <source>
        <dbReference type="ARBA" id="ARBA00022833"/>
    </source>
</evidence>